<organism evidence="2 3">
    <name type="scientific">Flavobacterium buctense</name>
    <dbReference type="NCBI Taxonomy" id="1648146"/>
    <lineage>
        <taxon>Bacteria</taxon>
        <taxon>Pseudomonadati</taxon>
        <taxon>Bacteroidota</taxon>
        <taxon>Flavobacteriia</taxon>
        <taxon>Flavobacteriales</taxon>
        <taxon>Flavobacteriaceae</taxon>
        <taxon>Flavobacterium</taxon>
    </lineage>
</organism>
<evidence type="ECO:0000313" key="3">
    <source>
        <dbReference type="Proteomes" id="UP001491349"/>
    </source>
</evidence>
<keyword evidence="3" id="KW-1185">Reference proteome</keyword>
<proteinExistence type="predicted"/>
<keyword evidence="1" id="KW-1133">Transmembrane helix</keyword>
<keyword evidence="1" id="KW-0812">Transmembrane</keyword>
<accession>A0ABU9E5T7</accession>
<keyword evidence="1" id="KW-0472">Membrane</keyword>
<reference evidence="2 3" key="1">
    <citation type="submission" date="2024-04" db="EMBL/GenBank/DDBJ databases">
        <title>draft genome sequnece of Flavobacterium buctense JCM 30750.</title>
        <authorList>
            <person name="Kim D.-U."/>
        </authorList>
    </citation>
    <scope>NUCLEOTIDE SEQUENCE [LARGE SCALE GENOMIC DNA]</scope>
    <source>
        <strain evidence="2 3">JCM 30750</strain>
    </source>
</reference>
<dbReference type="RefSeq" id="WP_187661314.1">
    <property type="nucleotide sequence ID" value="NZ_JACTAB010000019.1"/>
</dbReference>
<evidence type="ECO:0000313" key="2">
    <source>
        <dbReference type="EMBL" id="MEK8181252.1"/>
    </source>
</evidence>
<evidence type="ECO:0008006" key="4">
    <source>
        <dbReference type="Google" id="ProtNLM"/>
    </source>
</evidence>
<protein>
    <recommendedName>
        <fullName evidence="4">DUF4131 domain-containing protein</fullName>
    </recommendedName>
</protein>
<feature type="transmembrane region" description="Helical" evidence="1">
    <location>
        <begin position="57"/>
        <end position="75"/>
    </location>
</feature>
<dbReference type="EMBL" id="JBBPCB010000016">
    <property type="protein sequence ID" value="MEK8181252.1"/>
    <property type="molecule type" value="Genomic_DNA"/>
</dbReference>
<gene>
    <name evidence="2" type="ORF">WMW71_12970</name>
</gene>
<feature type="transmembrane region" description="Helical" evidence="1">
    <location>
        <begin position="7"/>
        <end position="24"/>
    </location>
</feature>
<comment type="caution">
    <text evidence="2">The sequence shown here is derived from an EMBL/GenBank/DDBJ whole genome shotgun (WGS) entry which is preliminary data.</text>
</comment>
<feature type="transmembrane region" description="Helical" evidence="1">
    <location>
        <begin position="30"/>
        <end position="48"/>
    </location>
</feature>
<sequence>MRKLNLTIILSLAFVFFFYFTLWIGGFSAVFLMFFTGIIGLFLIFLILKEVFVKKNYLAFGIGIFALCIVIFRPIEYIIESLKSPIVACGYCEHTMTSLSINLRKNKTFEYNAGAFLEKEMYSGNYTVKNDTLVLNFNEPFPKRLKDTLIYQDNWLNELGKEKEKEHNHNFKLTTNSIWK</sequence>
<name>A0ABU9E5T7_9FLAO</name>
<dbReference type="Proteomes" id="UP001491349">
    <property type="component" value="Unassembled WGS sequence"/>
</dbReference>
<evidence type="ECO:0000256" key="1">
    <source>
        <dbReference type="SAM" id="Phobius"/>
    </source>
</evidence>